<reference evidence="2" key="1">
    <citation type="submission" date="2019-11" db="EMBL/GenBank/DDBJ databases">
        <title>Microbial mats filling the niche in hypersaline microbial mats.</title>
        <authorList>
            <person name="Wong H.L."/>
            <person name="Macleod F.I."/>
            <person name="White R.A. III"/>
            <person name="Burns B.P."/>
        </authorList>
    </citation>
    <scope>NUCLEOTIDE SEQUENCE</scope>
    <source>
        <strain evidence="2">Rbin_158</strain>
    </source>
</reference>
<sequence>MIEHPIVVNTRLAGHSTVNTRTAITTLLEIWNLLMLFNPLRVLFPISLICLVLGGGWSLPFLLKGRGLSVGALLLMLSGIVIFFFGLIAEQLSLIRQERMAFFAQKYERE</sequence>
<dbReference type="Proteomes" id="UP000649604">
    <property type="component" value="Unassembled WGS sequence"/>
</dbReference>
<accession>A0A9D5JWG9</accession>
<evidence type="ECO:0008006" key="4">
    <source>
        <dbReference type="Google" id="ProtNLM"/>
    </source>
</evidence>
<keyword evidence="1" id="KW-1133">Transmembrane helix</keyword>
<evidence type="ECO:0000313" key="2">
    <source>
        <dbReference type="EMBL" id="MBD3324986.1"/>
    </source>
</evidence>
<dbReference type="EMBL" id="WJJP01000330">
    <property type="protein sequence ID" value="MBD3324986.1"/>
    <property type="molecule type" value="Genomic_DNA"/>
</dbReference>
<dbReference type="AlphaFoldDB" id="A0A9D5JWG9"/>
<feature type="transmembrane region" description="Helical" evidence="1">
    <location>
        <begin position="42"/>
        <end position="62"/>
    </location>
</feature>
<proteinExistence type="predicted"/>
<comment type="caution">
    <text evidence="2">The sequence shown here is derived from an EMBL/GenBank/DDBJ whole genome shotgun (WGS) entry which is preliminary data.</text>
</comment>
<feature type="transmembrane region" description="Helical" evidence="1">
    <location>
        <begin position="68"/>
        <end position="89"/>
    </location>
</feature>
<gene>
    <name evidence="2" type="ORF">GF339_10405</name>
</gene>
<name>A0A9D5JWG9_9BACT</name>
<evidence type="ECO:0000256" key="1">
    <source>
        <dbReference type="SAM" id="Phobius"/>
    </source>
</evidence>
<protein>
    <recommendedName>
        <fullName evidence="4">Glycosyl transferase</fullName>
    </recommendedName>
</protein>
<keyword evidence="1" id="KW-0472">Membrane</keyword>
<keyword evidence="1" id="KW-0812">Transmembrane</keyword>
<evidence type="ECO:0000313" key="3">
    <source>
        <dbReference type="Proteomes" id="UP000649604"/>
    </source>
</evidence>
<organism evidence="2 3">
    <name type="scientific">candidate division KSB3 bacterium</name>
    <dbReference type="NCBI Taxonomy" id="2044937"/>
    <lineage>
        <taxon>Bacteria</taxon>
        <taxon>candidate division KSB3</taxon>
    </lineage>
</organism>